<sequence>MASAELIARPQKDAYLPEDHWTSYLEVAPSLPEFQAIVIALCKRHFDTTKPLSQQSKESIAIVEAKFLKVQPYISKFAGMWPLHDSLTSWLNAMSAVESGRLARDRAERTLMDLDKDDARLSEDRQEHHGPEVRAAATGPETDVPHAEDKLATSEASLVSDSYTVTTIGSDDDTMESDDKFILVEKPLIGSADMTLDDPGVSSLRTGSAVTVRVPRGASTRLRIEDATGNTLLNVIVEAD</sequence>
<keyword evidence="2" id="KW-1185">Reference proteome</keyword>
<proteinExistence type="predicted"/>
<dbReference type="Proteomes" id="UP000814033">
    <property type="component" value="Unassembled WGS sequence"/>
</dbReference>
<reference evidence="1" key="2">
    <citation type="journal article" date="2022" name="New Phytol.">
        <title>Evolutionary transition to the ectomycorrhizal habit in the genomes of a hyperdiverse lineage of mushroom-forming fungi.</title>
        <authorList>
            <person name="Looney B."/>
            <person name="Miyauchi S."/>
            <person name="Morin E."/>
            <person name="Drula E."/>
            <person name="Courty P.E."/>
            <person name="Kohler A."/>
            <person name="Kuo A."/>
            <person name="LaButti K."/>
            <person name="Pangilinan J."/>
            <person name="Lipzen A."/>
            <person name="Riley R."/>
            <person name="Andreopoulos W."/>
            <person name="He G."/>
            <person name="Johnson J."/>
            <person name="Nolan M."/>
            <person name="Tritt A."/>
            <person name="Barry K.W."/>
            <person name="Grigoriev I.V."/>
            <person name="Nagy L.G."/>
            <person name="Hibbett D."/>
            <person name="Henrissat B."/>
            <person name="Matheny P.B."/>
            <person name="Labbe J."/>
            <person name="Martin F.M."/>
        </authorList>
    </citation>
    <scope>NUCLEOTIDE SEQUENCE</scope>
    <source>
        <strain evidence="1">FP105234-sp</strain>
    </source>
</reference>
<evidence type="ECO:0000313" key="2">
    <source>
        <dbReference type="Proteomes" id="UP000814033"/>
    </source>
</evidence>
<gene>
    <name evidence="1" type="ORF">FA95DRAFT_1553321</name>
</gene>
<dbReference type="EMBL" id="MU275844">
    <property type="protein sequence ID" value="KAI0052663.1"/>
    <property type="molecule type" value="Genomic_DNA"/>
</dbReference>
<protein>
    <submittedName>
        <fullName evidence="1">Uncharacterized protein</fullName>
    </submittedName>
</protein>
<accession>A0ACB8S830</accession>
<reference evidence="1" key="1">
    <citation type="submission" date="2021-02" db="EMBL/GenBank/DDBJ databases">
        <authorList>
            <consortium name="DOE Joint Genome Institute"/>
            <person name="Ahrendt S."/>
            <person name="Looney B.P."/>
            <person name="Miyauchi S."/>
            <person name="Morin E."/>
            <person name="Drula E."/>
            <person name="Courty P.E."/>
            <person name="Chicoki N."/>
            <person name="Fauchery L."/>
            <person name="Kohler A."/>
            <person name="Kuo A."/>
            <person name="Labutti K."/>
            <person name="Pangilinan J."/>
            <person name="Lipzen A."/>
            <person name="Riley R."/>
            <person name="Andreopoulos W."/>
            <person name="He G."/>
            <person name="Johnson J."/>
            <person name="Barry K.W."/>
            <person name="Grigoriev I.V."/>
            <person name="Nagy L."/>
            <person name="Hibbett D."/>
            <person name="Henrissat B."/>
            <person name="Matheny P.B."/>
            <person name="Labbe J."/>
            <person name="Martin F."/>
        </authorList>
    </citation>
    <scope>NUCLEOTIDE SEQUENCE</scope>
    <source>
        <strain evidence="1">FP105234-sp</strain>
    </source>
</reference>
<comment type="caution">
    <text evidence="1">The sequence shown here is derived from an EMBL/GenBank/DDBJ whole genome shotgun (WGS) entry which is preliminary data.</text>
</comment>
<name>A0ACB8S830_9AGAM</name>
<evidence type="ECO:0000313" key="1">
    <source>
        <dbReference type="EMBL" id="KAI0052663.1"/>
    </source>
</evidence>
<organism evidence="1 2">
    <name type="scientific">Auriscalpium vulgare</name>
    <dbReference type="NCBI Taxonomy" id="40419"/>
    <lineage>
        <taxon>Eukaryota</taxon>
        <taxon>Fungi</taxon>
        <taxon>Dikarya</taxon>
        <taxon>Basidiomycota</taxon>
        <taxon>Agaricomycotina</taxon>
        <taxon>Agaricomycetes</taxon>
        <taxon>Russulales</taxon>
        <taxon>Auriscalpiaceae</taxon>
        <taxon>Auriscalpium</taxon>
    </lineage>
</organism>